<dbReference type="AlphaFoldDB" id="A0A3P4B4E9"/>
<keyword evidence="2" id="KW-1133">Transmembrane helix</keyword>
<feature type="transmembrane region" description="Helical" evidence="2">
    <location>
        <begin position="193"/>
        <end position="211"/>
    </location>
</feature>
<dbReference type="InterPro" id="IPR010419">
    <property type="entry name" value="CO_DH_gsu"/>
</dbReference>
<dbReference type="PANTHER" id="PTHR38588">
    <property type="entry name" value="BLL0334 PROTEIN"/>
    <property type="match status" value="1"/>
</dbReference>
<dbReference type="InterPro" id="IPR023393">
    <property type="entry name" value="START-like_dom_sf"/>
</dbReference>
<accession>A0A3P4B4E9</accession>
<proteinExistence type="predicted"/>
<keyword evidence="4" id="KW-1185">Reference proteome</keyword>
<dbReference type="OrthoDB" id="9787428at2"/>
<evidence type="ECO:0000313" key="3">
    <source>
        <dbReference type="EMBL" id="VCU70932.1"/>
    </source>
</evidence>
<keyword evidence="2" id="KW-0472">Membrane</keyword>
<evidence type="ECO:0000256" key="2">
    <source>
        <dbReference type="SAM" id="Phobius"/>
    </source>
</evidence>
<organism evidence="3 4">
    <name type="scientific">Pigmentiphaga humi</name>
    <dbReference type="NCBI Taxonomy" id="2478468"/>
    <lineage>
        <taxon>Bacteria</taxon>
        <taxon>Pseudomonadati</taxon>
        <taxon>Pseudomonadota</taxon>
        <taxon>Betaproteobacteria</taxon>
        <taxon>Burkholderiales</taxon>
        <taxon>Alcaligenaceae</taxon>
        <taxon>Pigmentiphaga</taxon>
    </lineage>
</organism>
<sequence length="217" mass="21673">MEMLAERPIAAPRPLVWQCLNDPEVLKACIPGCESIEATGPDSYKVAMVAAVGFIKARFVGDLALQNKVADTSYDLGFNGSGGAAGFGKGSASVALADGADGGTMLSYRVQAQVGGKLAQVGARVIDAVAKKMADEFFQRLDAHITRVAAPPSADVEQAPQPAATPAAAAAPAPAAPAPAASAPAAASKPNRAWLYAAAAVAVAVVAFIVLGSGSGS</sequence>
<evidence type="ECO:0000313" key="4">
    <source>
        <dbReference type="Proteomes" id="UP000277294"/>
    </source>
</evidence>
<dbReference type="CDD" id="cd05018">
    <property type="entry name" value="CoxG"/>
    <property type="match status" value="1"/>
</dbReference>
<dbReference type="Gene3D" id="3.30.530.20">
    <property type="match status" value="1"/>
</dbReference>
<evidence type="ECO:0000256" key="1">
    <source>
        <dbReference type="SAM" id="MobiDB-lite"/>
    </source>
</evidence>
<dbReference type="Proteomes" id="UP000277294">
    <property type="component" value="Unassembled WGS sequence"/>
</dbReference>
<gene>
    <name evidence="3" type="ORF">PIGHUM_03012</name>
</gene>
<dbReference type="Pfam" id="PF06240">
    <property type="entry name" value="COXG"/>
    <property type="match status" value="1"/>
</dbReference>
<dbReference type="EMBL" id="UWPJ01000023">
    <property type="protein sequence ID" value="VCU70932.1"/>
    <property type="molecule type" value="Genomic_DNA"/>
</dbReference>
<reference evidence="3 4" key="1">
    <citation type="submission" date="2018-10" db="EMBL/GenBank/DDBJ databases">
        <authorList>
            <person name="Criscuolo A."/>
        </authorList>
    </citation>
    <scope>NUCLEOTIDE SEQUENCE [LARGE SCALE GENOMIC DNA]</scope>
    <source>
        <strain evidence="3">DnA1</strain>
    </source>
</reference>
<dbReference type="RefSeq" id="WP_124080389.1">
    <property type="nucleotide sequence ID" value="NZ_UWPJ01000023.1"/>
</dbReference>
<feature type="region of interest" description="Disordered" evidence="1">
    <location>
        <begin position="152"/>
        <end position="183"/>
    </location>
</feature>
<dbReference type="PANTHER" id="PTHR38588:SF1">
    <property type="entry name" value="BLL0334 PROTEIN"/>
    <property type="match status" value="1"/>
</dbReference>
<name>A0A3P4B4E9_9BURK</name>
<dbReference type="SUPFAM" id="SSF55961">
    <property type="entry name" value="Bet v1-like"/>
    <property type="match status" value="1"/>
</dbReference>
<protein>
    <submittedName>
        <fullName evidence="3">Carbon monoxide dehydrogenase subunit G (CoxG)</fullName>
    </submittedName>
</protein>
<keyword evidence="2" id="KW-0812">Transmembrane</keyword>
<feature type="compositionally biased region" description="Low complexity" evidence="1">
    <location>
        <begin position="159"/>
        <end position="183"/>
    </location>
</feature>